<dbReference type="EMBL" id="QBIU01000002">
    <property type="protein sequence ID" value="MWV70117.1"/>
    <property type="molecule type" value="Genomic_DNA"/>
</dbReference>
<comment type="caution">
    <text evidence="3">The sequence shown here is derived from an EMBL/GenBank/DDBJ whole genome shotgun (WGS) entry which is preliminary data.</text>
</comment>
<keyword evidence="1" id="KW-0732">Signal</keyword>
<dbReference type="OrthoDB" id="5330174at2"/>
<gene>
    <name evidence="2" type="ORF">DCO61_08945</name>
    <name evidence="3" type="ORF">LS64_008155</name>
</gene>
<evidence type="ECO:0000313" key="5">
    <source>
        <dbReference type="Proteomes" id="UP000477070"/>
    </source>
</evidence>
<dbReference type="Proteomes" id="UP000477070">
    <property type="component" value="Unassembled WGS sequence"/>
</dbReference>
<dbReference type="RefSeq" id="WP_138127303.1">
    <property type="nucleotide sequence ID" value="NZ_JRMP02000012.1"/>
</dbReference>
<evidence type="ECO:0000313" key="2">
    <source>
        <dbReference type="EMBL" id="MWV70117.1"/>
    </source>
</evidence>
<dbReference type="STRING" id="1548018.LS64_13485"/>
<evidence type="ECO:0000313" key="4">
    <source>
        <dbReference type="Proteomes" id="UP000029714"/>
    </source>
</evidence>
<sequence>MKKIVTSVVLASVLGLSGMSAKANVDSIESKISTSKIQQADANFLFNNASVSDVAVLNEQELAETKGEFWGTLFLEILKPAAKELGNYLGDLFGDLLK</sequence>
<reference evidence="3" key="3">
    <citation type="submission" date="2018-04" db="EMBL/GenBank/DDBJ databases">
        <authorList>
            <person name="Sheh A."/>
            <person name="Shen Z."/>
            <person name="Mannion A.J."/>
            <person name="Fox J.G."/>
        </authorList>
    </citation>
    <scope>NUCLEOTIDE SEQUENCE</scope>
    <source>
        <strain evidence="3">MIT 97-6194</strain>
    </source>
</reference>
<dbReference type="AlphaFoldDB" id="A0A4U8T2U8"/>
<evidence type="ECO:0000256" key="1">
    <source>
        <dbReference type="SAM" id="SignalP"/>
    </source>
</evidence>
<proteinExistence type="predicted"/>
<name>A0A4U8T2U8_9HELI</name>
<protein>
    <submittedName>
        <fullName evidence="3">Uncharacterized protein</fullName>
    </submittedName>
</protein>
<evidence type="ECO:0000313" key="3">
    <source>
        <dbReference type="EMBL" id="TLD93756.1"/>
    </source>
</evidence>
<reference evidence="3 4" key="1">
    <citation type="journal article" date="2014" name="Genome Announc.">
        <title>Draft genome sequences of eight enterohepatic helicobacter species isolated from both laboratory and wild rodents.</title>
        <authorList>
            <person name="Sheh A."/>
            <person name="Shen Z."/>
            <person name="Fox J.G."/>
        </authorList>
    </citation>
    <scope>NUCLEOTIDE SEQUENCE [LARGE SCALE GENOMIC DNA]</scope>
    <source>
        <strain evidence="3 4">MIT 97-6194</strain>
    </source>
</reference>
<reference evidence="2 5" key="4">
    <citation type="submission" date="2019-12" db="EMBL/GenBank/DDBJ databases">
        <title>Multi-Generational Helicobacter saguini Isolates.</title>
        <authorList>
            <person name="Mannion A."/>
            <person name="Shen Z."/>
            <person name="Fox J.G."/>
        </authorList>
    </citation>
    <scope>NUCLEOTIDE SEQUENCE [LARGE SCALE GENOMIC DNA]</scope>
    <source>
        <strain evidence="2">16-048</strain>
        <strain evidence="5">16-048 (F4)</strain>
    </source>
</reference>
<reference evidence="3 4" key="2">
    <citation type="journal article" date="2016" name="Infect. Immun.">
        <title>Helicobacter saguini, a Novel Helicobacter Isolated from Cotton-Top Tamarins with Ulcerative Colitis, Has Proinflammatory Properties and Induces Typhlocolitis and Dysplasia in Gnotobiotic IL-10-/- Mice.</title>
        <authorList>
            <person name="Shen Z."/>
            <person name="Mannion A."/>
            <person name="Whary M.T."/>
            <person name="Muthupalani S."/>
            <person name="Sheh A."/>
            <person name="Feng Y."/>
            <person name="Gong G."/>
            <person name="Vandamme P."/>
            <person name="Holcombe H.R."/>
            <person name="Paster B.J."/>
            <person name="Fox J.G."/>
        </authorList>
    </citation>
    <scope>NUCLEOTIDE SEQUENCE [LARGE SCALE GENOMIC DNA]</scope>
    <source>
        <strain evidence="3 4">MIT 97-6194</strain>
    </source>
</reference>
<dbReference type="EMBL" id="JRMP02000012">
    <property type="protein sequence ID" value="TLD93756.1"/>
    <property type="molecule type" value="Genomic_DNA"/>
</dbReference>
<organism evidence="3 4">
    <name type="scientific">Helicobacter saguini</name>
    <dbReference type="NCBI Taxonomy" id="1548018"/>
    <lineage>
        <taxon>Bacteria</taxon>
        <taxon>Pseudomonadati</taxon>
        <taxon>Campylobacterota</taxon>
        <taxon>Epsilonproteobacteria</taxon>
        <taxon>Campylobacterales</taxon>
        <taxon>Helicobacteraceae</taxon>
        <taxon>Helicobacter</taxon>
    </lineage>
</organism>
<keyword evidence="4" id="KW-1185">Reference proteome</keyword>
<feature type="chain" id="PRO_5036359894" evidence="1">
    <location>
        <begin position="24"/>
        <end position="98"/>
    </location>
</feature>
<accession>A0A4U8T2U8</accession>
<dbReference type="Proteomes" id="UP000029714">
    <property type="component" value="Unassembled WGS sequence"/>
</dbReference>
<feature type="signal peptide" evidence="1">
    <location>
        <begin position="1"/>
        <end position="23"/>
    </location>
</feature>